<comment type="caution">
    <text evidence="1">The sequence shown here is derived from an EMBL/GenBank/DDBJ whole genome shotgun (WGS) entry which is preliminary data.</text>
</comment>
<dbReference type="GO" id="GO:0046403">
    <property type="term" value="F:polynucleotide 3'-phosphatase activity"/>
    <property type="evidence" value="ECO:0007669"/>
    <property type="project" value="TreeGrafter"/>
</dbReference>
<dbReference type="GO" id="GO:0003690">
    <property type="term" value="F:double-stranded DNA binding"/>
    <property type="evidence" value="ECO:0007669"/>
    <property type="project" value="TreeGrafter"/>
</dbReference>
<dbReference type="Proteomes" id="UP000076078">
    <property type="component" value="Unassembled WGS sequence"/>
</dbReference>
<accession>A0A152A4B6</accession>
<dbReference type="InParanoid" id="A0A152A4B6"/>
<evidence type="ECO:0000313" key="2">
    <source>
        <dbReference type="Proteomes" id="UP000076078"/>
    </source>
</evidence>
<gene>
    <name evidence="1" type="ORF">DLAC_02981</name>
</gene>
<proteinExistence type="predicted"/>
<dbReference type="EMBL" id="LODT01000013">
    <property type="protein sequence ID" value="KYR00917.1"/>
    <property type="molecule type" value="Genomic_DNA"/>
</dbReference>
<dbReference type="PANTHER" id="PTHR12083:SF9">
    <property type="entry name" value="BIFUNCTIONAL POLYNUCLEOTIDE PHOSPHATASE_KINASE"/>
    <property type="match status" value="1"/>
</dbReference>
<dbReference type="InterPro" id="IPR006551">
    <property type="entry name" value="Polynucleotide_phosphatase"/>
</dbReference>
<dbReference type="InterPro" id="IPR036412">
    <property type="entry name" value="HAD-like_sf"/>
</dbReference>
<dbReference type="AlphaFoldDB" id="A0A152A4B6"/>
<reference evidence="1 2" key="1">
    <citation type="submission" date="2015-12" db="EMBL/GenBank/DDBJ databases">
        <title>Dictyostelia acquired genes for synthesis and detection of signals that induce cell-type specialization by lateral gene transfer from prokaryotes.</title>
        <authorList>
            <person name="Gloeckner G."/>
            <person name="Schaap P."/>
        </authorList>
    </citation>
    <scope>NUCLEOTIDE SEQUENCE [LARGE SCALE GENOMIC DNA]</scope>
    <source>
        <strain evidence="1 2">TK</strain>
    </source>
</reference>
<keyword evidence="2" id="KW-1185">Reference proteome</keyword>
<dbReference type="Pfam" id="PF08645">
    <property type="entry name" value="PNK3P"/>
    <property type="match status" value="1"/>
</dbReference>
<dbReference type="GO" id="GO:0006281">
    <property type="term" value="P:DNA repair"/>
    <property type="evidence" value="ECO:0007669"/>
    <property type="project" value="TreeGrafter"/>
</dbReference>
<name>A0A152A4B6_TIELA</name>
<dbReference type="NCBIfam" id="TIGR01664">
    <property type="entry name" value="DNA-3'-Pase"/>
    <property type="match status" value="1"/>
</dbReference>
<dbReference type="GO" id="GO:0046404">
    <property type="term" value="F:ATP-dependent polydeoxyribonucleotide 5'-hydroxyl-kinase activity"/>
    <property type="evidence" value="ECO:0007669"/>
    <property type="project" value="TreeGrafter"/>
</dbReference>
<dbReference type="SUPFAM" id="SSF56784">
    <property type="entry name" value="HAD-like"/>
    <property type="match status" value="1"/>
</dbReference>
<dbReference type="InterPro" id="IPR006549">
    <property type="entry name" value="HAD-SF_hydro_IIIA"/>
</dbReference>
<keyword evidence="1" id="KW-0238">DNA-binding</keyword>
<dbReference type="Gene3D" id="3.40.50.1000">
    <property type="entry name" value="HAD superfamily/HAD-like"/>
    <property type="match status" value="1"/>
</dbReference>
<dbReference type="InterPro" id="IPR013954">
    <property type="entry name" value="PNK3P"/>
</dbReference>
<dbReference type="OrthoDB" id="19045at2759"/>
<sequence length="245" mass="28747">MHHFETLQSMNNKEKISNKNENELKEQQQQQIKLKQWVTHRNCIMYLDEYIKSSKIAAFDMDYTVIKTKSGKIFPQHVDDWVWWHKTVPDKLVELHQQGYHVVLFTNQAFIQSGASFSVEWYNQITTKIRNIANLLQIPINAFISPCEDEMRKPRRGMWDLMIEVSTLLIEPFDIKQCYYIGDAAGRPDHWKPGVKGDFSDSDLEFAKNIGVDFHTPEVFFLGESPYIHHHPIPMVSSKPKHSKK</sequence>
<dbReference type="NCBIfam" id="TIGR01662">
    <property type="entry name" value="HAD-SF-IIIA"/>
    <property type="match status" value="1"/>
</dbReference>
<organism evidence="1 2">
    <name type="scientific">Tieghemostelium lacteum</name>
    <name type="common">Slime mold</name>
    <name type="synonym">Dictyostelium lacteum</name>
    <dbReference type="NCBI Taxonomy" id="361077"/>
    <lineage>
        <taxon>Eukaryota</taxon>
        <taxon>Amoebozoa</taxon>
        <taxon>Evosea</taxon>
        <taxon>Eumycetozoa</taxon>
        <taxon>Dictyostelia</taxon>
        <taxon>Dictyosteliales</taxon>
        <taxon>Raperosteliaceae</taxon>
        <taxon>Tieghemostelium</taxon>
    </lineage>
</organism>
<evidence type="ECO:0000313" key="1">
    <source>
        <dbReference type="EMBL" id="KYR00917.1"/>
    </source>
</evidence>
<dbReference type="InterPro" id="IPR023214">
    <property type="entry name" value="HAD_sf"/>
</dbReference>
<dbReference type="PANTHER" id="PTHR12083">
    <property type="entry name" value="BIFUNCTIONAL POLYNUCLEOTIDE PHOSPHATASE/KINASE"/>
    <property type="match status" value="1"/>
</dbReference>
<dbReference type="OMA" id="KPEIGMW"/>
<protein>
    <submittedName>
        <fullName evidence="1">SAP DNA-binding domain-containing protein</fullName>
    </submittedName>
</protein>
<dbReference type="STRING" id="361077.A0A152A4B6"/>